<gene>
    <name evidence="1" type="ORF">CCAP1982_LOCUS11767</name>
</gene>
<evidence type="ECO:0000313" key="2">
    <source>
        <dbReference type="Proteomes" id="UP000606786"/>
    </source>
</evidence>
<dbReference type="AlphaFoldDB" id="A0A811V099"/>
<proteinExistence type="predicted"/>
<protein>
    <submittedName>
        <fullName evidence="1">(Mediterranean fruit fly) hypothetical protein</fullName>
    </submittedName>
</protein>
<comment type="caution">
    <text evidence="1">The sequence shown here is derived from an EMBL/GenBank/DDBJ whole genome shotgun (WGS) entry which is preliminary data.</text>
</comment>
<sequence length="103" mass="12359">MYVLDTFHIKKMGMGLGICMCVLWQQQQQRQLVENFKNRKSYQIVYTDTHTHTQSTYIRTYICVQKNPYTHTHMRPKKTCIQKLTKMMRVKGDDENALIESRK</sequence>
<dbReference type="EMBL" id="CAJHJT010000034">
    <property type="protein sequence ID" value="CAD7003306.1"/>
    <property type="molecule type" value="Genomic_DNA"/>
</dbReference>
<organism evidence="1 2">
    <name type="scientific">Ceratitis capitata</name>
    <name type="common">Mediterranean fruit fly</name>
    <name type="synonym">Tephritis capitata</name>
    <dbReference type="NCBI Taxonomy" id="7213"/>
    <lineage>
        <taxon>Eukaryota</taxon>
        <taxon>Metazoa</taxon>
        <taxon>Ecdysozoa</taxon>
        <taxon>Arthropoda</taxon>
        <taxon>Hexapoda</taxon>
        <taxon>Insecta</taxon>
        <taxon>Pterygota</taxon>
        <taxon>Neoptera</taxon>
        <taxon>Endopterygota</taxon>
        <taxon>Diptera</taxon>
        <taxon>Brachycera</taxon>
        <taxon>Muscomorpha</taxon>
        <taxon>Tephritoidea</taxon>
        <taxon>Tephritidae</taxon>
        <taxon>Ceratitis</taxon>
        <taxon>Ceratitis</taxon>
    </lineage>
</organism>
<dbReference type="Proteomes" id="UP000606786">
    <property type="component" value="Unassembled WGS sequence"/>
</dbReference>
<accession>A0A811V099</accession>
<keyword evidence="2" id="KW-1185">Reference proteome</keyword>
<evidence type="ECO:0000313" key="1">
    <source>
        <dbReference type="EMBL" id="CAD7003306.1"/>
    </source>
</evidence>
<name>A0A811V099_CERCA</name>
<reference evidence="1" key="1">
    <citation type="submission" date="2020-11" db="EMBL/GenBank/DDBJ databases">
        <authorList>
            <person name="Whitehead M."/>
        </authorList>
    </citation>
    <scope>NUCLEOTIDE SEQUENCE</scope>
    <source>
        <strain evidence="1">EGII</strain>
    </source>
</reference>